<keyword evidence="2" id="KW-1185">Reference proteome</keyword>
<dbReference type="RefSeq" id="WP_114900483.1">
    <property type="nucleotide sequence ID" value="NZ_CP031222.1"/>
</dbReference>
<gene>
    <name evidence="1" type="ORF">HYN46_00005</name>
</gene>
<evidence type="ECO:0000313" key="1">
    <source>
        <dbReference type="EMBL" id="AXI04419.1"/>
    </source>
</evidence>
<dbReference type="EMBL" id="CP031222">
    <property type="protein sequence ID" value="AXI04419.1"/>
    <property type="molecule type" value="Genomic_DNA"/>
</dbReference>
<dbReference type="Proteomes" id="UP000253940">
    <property type="component" value="Chromosome"/>
</dbReference>
<dbReference type="OrthoDB" id="7842371at2"/>
<dbReference type="KEGG" id="mbah:HYN46_00005"/>
<proteinExistence type="predicted"/>
<reference evidence="1 2" key="1">
    <citation type="submission" date="2018-07" db="EMBL/GenBank/DDBJ databases">
        <title>Genome sequencing of Moraxellaceae gen. HYN0046.</title>
        <authorList>
            <person name="Kim M."/>
            <person name="Yi H."/>
        </authorList>
    </citation>
    <scope>NUCLEOTIDE SEQUENCE [LARGE SCALE GENOMIC DNA]</scope>
    <source>
        <strain evidence="1 2">HYN0046</strain>
    </source>
</reference>
<dbReference type="AlphaFoldDB" id="A0A345PAW0"/>
<accession>A0A345PAW0</accession>
<evidence type="ECO:0000313" key="2">
    <source>
        <dbReference type="Proteomes" id="UP000253940"/>
    </source>
</evidence>
<organism evidence="1 2">
    <name type="scientific">Aquirhabdus parva</name>
    <dbReference type="NCBI Taxonomy" id="2283318"/>
    <lineage>
        <taxon>Bacteria</taxon>
        <taxon>Pseudomonadati</taxon>
        <taxon>Pseudomonadota</taxon>
        <taxon>Gammaproteobacteria</taxon>
        <taxon>Moraxellales</taxon>
        <taxon>Moraxellaceae</taxon>
        <taxon>Aquirhabdus</taxon>
    </lineage>
</organism>
<protein>
    <submittedName>
        <fullName evidence="1">Uncharacterized protein</fullName>
    </submittedName>
</protein>
<sequence length="77" mass="8378">MAKLPIVGAAYKNPSLIIDCQNTINWYPQAIELPNGAQRVSALIPTPKRKNKPKLSSQHLTAAGKLPDKNMMLIVVG</sequence>
<name>A0A345PAW0_9GAMM</name>